<dbReference type="AlphaFoldDB" id="A0AAD3DCL4"/>
<proteinExistence type="predicted"/>
<evidence type="ECO:0000313" key="2">
    <source>
        <dbReference type="EMBL" id="GFH61913.1"/>
    </source>
</evidence>
<comment type="caution">
    <text evidence="2">The sequence shown here is derived from an EMBL/GenBank/DDBJ whole genome shotgun (WGS) entry which is preliminary data.</text>
</comment>
<evidence type="ECO:0000313" key="3">
    <source>
        <dbReference type="Proteomes" id="UP001054902"/>
    </source>
</evidence>
<dbReference type="Proteomes" id="UP001054902">
    <property type="component" value="Unassembled WGS sequence"/>
</dbReference>
<organism evidence="2 3">
    <name type="scientific">Chaetoceros tenuissimus</name>
    <dbReference type="NCBI Taxonomy" id="426638"/>
    <lineage>
        <taxon>Eukaryota</taxon>
        <taxon>Sar</taxon>
        <taxon>Stramenopiles</taxon>
        <taxon>Ochrophyta</taxon>
        <taxon>Bacillariophyta</taxon>
        <taxon>Coscinodiscophyceae</taxon>
        <taxon>Chaetocerotophycidae</taxon>
        <taxon>Chaetocerotales</taxon>
        <taxon>Chaetocerotaceae</taxon>
        <taxon>Chaetoceros</taxon>
    </lineage>
</organism>
<reference evidence="2 3" key="1">
    <citation type="journal article" date="2021" name="Sci. Rep.">
        <title>The genome of the diatom Chaetoceros tenuissimus carries an ancient integrated fragment of an extant virus.</title>
        <authorList>
            <person name="Hongo Y."/>
            <person name="Kimura K."/>
            <person name="Takaki Y."/>
            <person name="Yoshida Y."/>
            <person name="Baba S."/>
            <person name="Kobayashi G."/>
            <person name="Nagasaki K."/>
            <person name="Hano T."/>
            <person name="Tomaru Y."/>
        </authorList>
    </citation>
    <scope>NUCLEOTIDE SEQUENCE [LARGE SCALE GENOMIC DNA]</scope>
    <source>
        <strain evidence="2 3">NIES-3715</strain>
    </source>
</reference>
<evidence type="ECO:0000256" key="1">
    <source>
        <dbReference type="SAM" id="MobiDB-lite"/>
    </source>
</evidence>
<feature type="region of interest" description="Disordered" evidence="1">
    <location>
        <begin position="52"/>
        <end position="75"/>
    </location>
</feature>
<protein>
    <submittedName>
        <fullName evidence="2">Uncharacterized protein</fullName>
    </submittedName>
</protein>
<accession>A0AAD3DCL4</accession>
<gene>
    <name evidence="2" type="ORF">CTEN210_18389</name>
</gene>
<dbReference type="EMBL" id="BLLK01000075">
    <property type="protein sequence ID" value="GFH61913.1"/>
    <property type="molecule type" value="Genomic_DNA"/>
</dbReference>
<sequence length="75" mass="8833">MEWLMKDCKADGKYFSEKAAMDAARDIVRFTALAPVHPSKWRVYRGLQKVKKDKRDEENSDHQDYVMIGRNDVEN</sequence>
<feature type="compositionally biased region" description="Basic and acidic residues" evidence="1">
    <location>
        <begin position="53"/>
        <end position="64"/>
    </location>
</feature>
<name>A0AAD3DCL4_9STRA</name>
<keyword evidence="3" id="KW-1185">Reference proteome</keyword>